<comment type="caution">
    <text evidence="2">The sequence shown here is derived from an EMBL/GenBank/DDBJ whole genome shotgun (WGS) entry which is preliminary data.</text>
</comment>
<gene>
    <name evidence="2" type="ORF">GB992_06610</name>
</gene>
<reference evidence="2 3" key="1">
    <citation type="journal article" date="2019" name="Appl. Environ. Microbiol.">
        <title>Genetic determinants of hydroxycinnamic acid metabolism in heterofermentative lactobacilli.</title>
        <authorList>
            <person name="Gaur G."/>
            <person name="Oh J.H."/>
            <person name="Filannino P."/>
            <person name="Gobbetti M."/>
            <person name="van Pijkeren J.P."/>
            <person name="Ganzle M.G."/>
        </authorList>
    </citation>
    <scope>NUCLEOTIDE SEQUENCE [LARGE SCALE GENOMIC DNA]</scope>
    <source>
        <strain evidence="2 3">FUA3583</strain>
    </source>
</reference>
<dbReference type="InterPro" id="IPR002347">
    <property type="entry name" value="SDR_fam"/>
</dbReference>
<organism evidence="2 3">
    <name type="scientific">Furfurilactobacillus rossiae</name>
    <dbReference type="NCBI Taxonomy" id="231049"/>
    <lineage>
        <taxon>Bacteria</taxon>
        <taxon>Bacillati</taxon>
        <taxon>Bacillota</taxon>
        <taxon>Bacilli</taxon>
        <taxon>Lactobacillales</taxon>
        <taxon>Lactobacillaceae</taxon>
        <taxon>Furfurilactobacillus</taxon>
    </lineage>
</organism>
<dbReference type="Gene3D" id="3.40.50.720">
    <property type="entry name" value="NAD(P)-binding Rossmann-like Domain"/>
    <property type="match status" value="1"/>
</dbReference>
<dbReference type="EMBL" id="WEZT01000011">
    <property type="protein sequence ID" value="MYV05517.1"/>
    <property type="molecule type" value="Genomic_DNA"/>
</dbReference>
<dbReference type="PRINTS" id="PR00081">
    <property type="entry name" value="GDHRDH"/>
</dbReference>
<dbReference type="SUPFAM" id="SSF51735">
    <property type="entry name" value="NAD(P)-binding Rossmann-fold domains"/>
    <property type="match status" value="1"/>
</dbReference>
<dbReference type="Proteomes" id="UP000480570">
    <property type="component" value="Unassembled WGS sequence"/>
</dbReference>
<dbReference type="InterPro" id="IPR050259">
    <property type="entry name" value="SDR"/>
</dbReference>
<dbReference type="AlphaFoldDB" id="A0A7C9J2Y9"/>
<accession>A0A7C9J2Y9</accession>
<comment type="similarity">
    <text evidence="1">Belongs to the short-chain dehydrogenases/reductases (SDR) family.</text>
</comment>
<sequence length="251" mass="27676">MKRKIILITGGTSGVGLAIAKSFTNIPTEIVLVGRNNGKAVKAVHEIEAVLPDAKVSYLLGDLANQTDNTRIAINFMTTHDHLDILFNSAGNIPKTTDNNIALNLQSHYWLTHNLSTVLAKSTDPRVFIITGMPQAIRFGPIYEHQFNLIDRGLWLLTHKTLLVTLLAHELQSSGIKVNALFPGGVQSNLLPWTKNLGNTVVPIASQLATQHSLAHTTGQFFDDQGQLVRLNNNKYGIKRARSVLNRYLRS</sequence>
<evidence type="ECO:0000313" key="3">
    <source>
        <dbReference type="Proteomes" id="UP000480570"/>
    </source>
</evidence>
<dbReference type="RefSeq" id="WP_161001721.1">
    <property type="nucleotide sequence ID" value="NZ_CP185253.1"/>
</dbReference>
<dbReference type="PANTHER" id="PTHR42879:SF2">
    <property type="entry name" value="3-OXOACYL-[ACYL-CARRIER-PROTEIN] REDUCTASE FABG"/>
    <property type="match status" value="1"/>
</dbReference>
<dbReference type="Pfam" id="PF00106">
    <property type="entry name" value="adh_short"/>
    <property type="match status" value="1"/>
</dbReference>
<protein>
    <submittedName>
        <fullName evidence="2">SDR family NAD(P)-dependent oxidoreductase</fullName>
    </submittedName>
</protein>
<dbReference type="PANTHER" id="PTHR42879">
    <property type="entry name" value="3-OXOACYL-(ACYL-CARRIER-PROTEIN) REDUCTASE"/>
    <property type="match status" value="1"/>
</dbReference>
<name>A0A7C9J2Y9_9LACO</name>
<evidence type="ECO:0000256" key="1">
    <source>
        <dbReference type="ARBA" id="ARBA00006484"/>
    </source>
</evidence>
<evidence type="ECO:0000313" key="2">
    <source>
        <dbReference type="EMBL" id="MYV05517.1"/>
    </source>
</evidence>
<dbReference type="InterPro" id="IPR036291">
    <property type="entry name" value="NAD(P)-bd_dom_sf"/>
</dbReference>
<proteinExistence type="inferred from homology"/>